<reference evidence="2 5" key="1">
    <citation type="submission" date="2019-10" db="EMBL/GenBank/DDBJ databases">
        <title>Comparative genomics of sulfur disproportionating microorganisms.</title>
        <authorList>
            <person name="Ward L.M."/>
            <person name="Bertran E."/>
            <person name="Johnston D."/>
        </authorList>
    </citation>
    <scope>NUCLEOTIDE SEQUENCE [LARGE SCALE GENOMIC DNA]</scope>
    <source>
        <strain evidence="2 5">DSM 3772</strain>
    </source>
</reference>
<dbReference type="EMBL" id="WHYS01000002">
    <property type="protein sequence ID" value="MQL56115.1"/>
    <property type="molecule type" value="Genomic_DNA"/>
</dbReference>
<feature type="transmembrane region" description="Helical" evidence="1">
    <location>
        <begin position="243"/>
        <end position="264"/>
    </location>
</feature>
<keyword evidence="1" id="KW-0812">Transmembrane</keyword>
<evidence type="ECO:0000313" key="5">
    <source>
        <dbReference type="Proteomes" id="UP000474054"/>
    </source>
</evidence>
<feature type="transmembrane region" description="Helical" evidence="1">
    <location>
        <begin position="20"/>
        <end position="53"/>
    </location>
</feature>
<reference evidence="3 4" key="2">
    <citation type="submission" date="2019-10" db="EMBL/GenBank/DDBJ databases">
        <title>Genome Sequences from Six Type Strain Members of the Archaeal Family Sulfolobaceae: Acidianus ambivalens, Acidianus infernus, Metallosphaera prunae, Stygiolobus azoricus, Sulfolobus metallicus, and Sulfurisphaera ohwakuensis.</title>
        <authorList>
            <person name="Counts J.A."/>
            <person name="Kelly R.M."/>
        </authorList>
    </citation>
    <scope>NUCLEOTIDE SEQUENCE [LARGE SCALE GENOMIC DNA]</scope>
    <source>
        <strain evidence="3 4">LEI 10</strain>
    </source>
</reference>
<name>A0A650CTZ6_ACIAM</name>
<keyword evidence="1" id="KW-0472">Membrane</keyword>
<protein>
    <submittedName>
        <fullName evidence="3">Uncharacterized protein</fullName>
    </submittedName>
</protein>
<dbReference type="Proteomes" id="UP000426328">
    <property type="component" value="Chromosome"/>
</dbReference>
<gene>
    <name evidence="3" type="ORF">D1866_04535</name>
    <name evidence="2" type="ORF">GFB69_10290</name>
</gene>
<evidence type="ECO:0000256" key="1">
    <source>
        <dbReference type="SAM" id="Phobius"/>
    </source>
</evidence>
<feature type="transmembrane region" description="Helical" evidence="1">
    <location>
        <begin position="104"/>
        <end position="125"/>
    </location>
</feature>
<feature type="transmembrane region" description="Helical" evidence="1">
    <location>
        <begin position="174"/>
        <end position="192"/>
    </location>
</feature>
<feature type="transmembrane region" description="Helical" evidence="1">
    <location>
        <begin position="65"/>
        <end position="89"/>
    </location>
</feature>
<dbReference type="RefSeq" id="WP_152942508.1">
    <property type="nucleotide sequence ID" value="NZ_CP045482.1"/>
</dbReference>
<feature type="transmembrane region" description="Helical" evidence="1">
    <location>
        <begin position="213"/>
        <end position="231"/>
    </location>
</feature>
<dbReference type="InterPro" id="IPR008910">
    <property type="entry name" value="MSC_TM_helix"/>
</dbReference>
<evidence type="ECO:0000313" key="3">
    <source>
        <dbReference type="EMBL" id="QGR21341.1"/>
    </source>
</evidence>
<dbReference type="GeneID" id="42778978"/>
<dbReference type="EMBL" id="CP045482">
    <property type="protein sequence ID" value="QGR21341.1"/>
    <property type="molecule type" value="Genomic_DNA"/>
</dbReference>
<keyword evidence="4" id="KW-1185">Reference proteome</keyword>
<organism evidence="3 4">
    <name type="scientific">Acidianus ambivalens</name>
    <name type="common">Desulfurolobus ambivalens</name>
    <dbReference type="NCBI Taxonomy" id="2283"/>
    <lineage>
        <taxon>Archaea</taxon>
        <taxon>Thermoproteota</taxon>
        <taxon>Thermoprotei</taxon>
        <taxon>Sulfolobales</taxon>
        <taxon>Sulfolobaceae</taxon>
        <taxon>Acidianus</taxon>
    </lineage>
</organism>
<dbReference type="Proteomes" id="UP000474054">
    <property type="component" value="Unassembled WGS sequence"/>
</dbReference>
<dbReference type="KEGG" id="aamb:D1866_04535"/>
<feature type="transmembrane region" description="Helical" evidence="1">
    <location>
        <begin position="146"/>
        <end position="168"/>
    </location>
</feature>
<evidence type="ECO:0000313" key="2">
    <source>
        <dbReference type="EMBL" id="MQL56115.1"/>
    </source>
</evidence>
<proteinExistence type="predicted"/>
<dbReference type="Pfam" id="PF05552">
    <property type="entry name" value="MS_channel_1st_1"/>
    <property type="match status" value="1"/>
</dbReference>
<dbReference type="AlphaFoldDB" id="A0A650CTZ6"/>
<keyword evidence="1" id="KW-1133">Transmembrane helix</keyword>
<accession>A0A650CTZ6</accession>
<evidence type="ECO:0000313" key="4">
    <source>
        <dbReference type="Proteomes" id="UP000426328"/>
    </source>
</evidence>
<sequence>MLPLVIYSISAAISNLETDFINAIPSIILFIITVIIGYVIAVVVSDVVARVLYNLSASYPELRIGTGLIAGTVKALIILIALAIAFSLLNLGPASVYIGFIVRYLPYLAGAILLLTLGISLVNLFTDFANRQIGQTDPFANVIIQVLRLGLYAVIITVATELAIFFWIPSINSYLFYGIIIGSIILLFSFTITGKAIDEISKAHPETASVLGYARLVLYAVFILIAIGIIVQPFSNVTAIIQTFAWGLAIAFAIIIIPLVYALAKKIIQ</sequence>